<proteinExistence type="predicted"/>
<dbReference type="HOGENOM" id="CLU_1160863_0_0_1"/>
<dbReference type="EMBL" id="ABSU01000001">
    <property type="protein sequence ID" value="EFE37012.1"/>
    <property type="molecule type" value="Genomic_DNA"/>
</dbReference>
<gene>
    <name evidence="3" type="ORF">ARB_04539</name>
</gene>
<dbReference type="RefSeq" id="XP_003017657.1">
    <property type="nucleotide sequence ID" value="XM_003017611.1"/>
</dbReference>
<accession>D4AJT9</accession>
<feature type="chain" id="PRO_5003053257" evidence="2">
    <location>
        <begin position="40"/>
        <end position="239"/>
    </location>
</feature>
<dbReference type="Proteomes" id="UP000008866">
    <property type="component" value="Unassembled WGS sequence"/>
</dbReference>
<sequence length="239" mass="26143">MSDSCMPWLNQRARKLASALAFHMLPLALLLMAAGVSWASKYRATVDAGRRRKKQIQQLKSKQGAAKKETKRSSVNGFNSIGLGASPCQRLLVVQPCKRLSDRVIESCSKKCWLACVSRDGGGLYQKPKKGVTTTAGCNAFLLLLLLLLHPPFVGHAEQALELTCLVACHPPAFHPGWQGKAEAQERTAEPTGPASTVHQPKLIQGRPPSAALRFFVHLRSSFSMMIARVFQSSWRAPS</sequence>
<organism evidence="3 4">
    <name type="scientific">Arthroderma benhamiae (strain ATCC MYA-4681 / CBS 112371)</name>
    <name type="common">Trichophyton mentagrophytes</name>
    <dbReference type="NCBI Taxonomy" id="663331"/>
    <lineage>
        <taxon>Eukaryota</taxon>
        <taxon>Fungi</taxon>
        <taxon>Dikarya</taxon>
        <taxon>Ascomycota</taxon>
        <taxon>Pezizomycotina</taxon>
        <taxon>Eurotiomycetes</taxon>
        <taxon>Eurotiomycetidae</taxon>
        <taxon>Onygenales</taxon>
        <taxon>Arthrodermataceae</taxon>
        <taxon>Trichophyton</taxon>
    </lineage>
</organism>
<dbReference type="GeneID" id="9522502"/>
<feature type="signal peptide" evidence="2">
    <location>
        <begin position="1"/>
        <end position="39"/>
    </location>
</feature>
<dbReference type="KEGG" id="abe:ARB_04539"/>
<reference evidence="4" key="1">
    <citation type="journal article" date="2011" name="Genome Biol.">
        <title>Comparative and functional genomics provide insights into the pathogenicity of dermatophytic fungi.</title>
        <authorList>
            <person name="Burmester A."/>
            <person name="Shelest E."/>
            <person name="Gloeckner G."/>
            <person name="Heddergott C."/>
            <person name="Schindler S."/>
            <person name="Staib P."/>
            <person name="Heidel A."/>
            <person name="Felder M."/>
            <person name="Petzold A."/>
            <person name="Szafranski K."/>
            <person name="Feuermann M."/>
            <person name="Pedruzzi I."/>
            <person name="Priebe S."/>
            <person name="Groth M."/>
            <person name="Winkler R."/>
            <person name="Li W."/>
            <person name="Kniemeyer O."/>
            <person name="Schroeckh V."/>
            <person name="Hertweck C."/>
            <person name="Hube B."/>
            <person name="White T.C."/>
            <person name="Platzer M."/>
            <person name="Guthke R."/>
            <person name="Heitman J."/>
            <person name="Woestemeyer J."/>
            <person name="Zipfel P.F."/>
            <person name="Monod M."/>
            <person name="Brakhage A.A."/>
        </authorList>
    </citation>
    <scope>NUCLEOTIDE SEQUENCE [LARGE SCALE GENOMIC DNA]</scope>
    <source>
        <strain evidence="4">ATCC MYA-4681 / CBS 112371</strain>
    </source>
</reference>
<keyword evidence="2" id="KW-0732">Signal</keyword>
<dbReference type="AlphaFoldDB" id="D4AJT9"/>
<protein>
    <submittedName>
        <fullName evidence="3">Uncharacterized protein</fullName>
    </submittedName>
</protein>
<evidence type="ECO:0000256" key="1">
    <source>
        <dbReference type="SAM" id="MobiDB-lite"/>
    </source>
</evidence>
<keyword evidence="4" id="KW-1185">Reference proteome</keyword>
<evidence type="ECO:0000256" key="2">
    <source>
        <dbReference type="SAM" id="SignalP"/>
    </source>
</evidence>
<name>D4AJT9_ARTBC</name>
<evidence type="ECO:0000313" key="3">
    <source>
        <dbReference type="EMBL" id="EFE37012.1"/>
    </source>
</evidence>
<feature type="region of interest" description="Disordered" evidence="1">
    <location>
        <begin position="180"/>
        <end position="203"/>
    </location>
</feature>
<comment type="caution">
    <text evidence="3">The sequence shown here is derived from an EMBL/GenBank/DDBJ whole genome shotgun (WGS) entry which is preliminary data.</text>
</comment>
<evidence type="ECO:0000313" key="4">
    <source>
        <dbReference type="Proteomes" id="UP000008866"/>
    </source>
</evidence>